<dbReference type="SUPFAM" id="SSF54160">
    <property type="entry name" value="Chromo domain-like"/>
    <property type="match status" value="1"/>
</dbReference>
<dbReference type="Gene3D" id="2.40.50.40">
    <property type="match status" value="1"/>
</dbReference>
<evidence type="ECO:0000313" key="3">
    <source>
        <dbReference type="Proteomes" id="UP000198211"/>
    </source>
</evidence>
<keyword evidence="3" id="KW-1185">Reference proteome</keyword>
<dbReference type="CDD" id="cd00024">
    <property type="entry name" value="CD_CSD"/>
    <property type="match status" value="1"/>
</dbReference>
<organism evidence="2 3">
    <name type="scientific">Phytophthora megakarya</name>
    <dbReference type="NCBI Taxonomy" id="4795"/>
    <lineage>
        <taxon>Eukaryota</taxon>
        <taxon>Sar</taxon>
        <taxon>Stramenopiles</taxon>
        <taxon>Oomycota</taxon>
        <taxon>Peronosporomycetes</taxon>
        <taxon>Peronosporales</taxon>
        <taxon>Peronosporaceae</taxon>
        <taxon>Phytophthora</taxon>
    </lineage>
</organism>
<dbReference type="InterPro" id="IPR016197">
    <property type="entry name" value="Chromo-like_dom_sf"/>
</dbReference>
<dbReference type="Pfam" id="PF24626">
    <property type="entry name" value="SH3_Tf2-1"/>
    <property type="match status" value="1"/>
</dbReference>
<reference evidence="3" key="1">
    <citation type="submission" date="2017-03" db="EMBL/GenBank/DDBJ databases">
        <title>Phytopthora megakarya and P. palmivora, two closely related causual agents of cacao black pod achieved similar genome size and gene model numbers by different mechanisms.</title>
        <authorList>
            <person name="Ali S."/>
            <person name="Shao J."/>
            <person name="Larry D.J."/>
            <person name="Kronmiller B."/>
            <person name="Shen D."/>
            <person name="Strem M.D."/>
            <person name="Melnick R.L."/>
            <person name="Guiltinan M.J."/>
            <person name="Tyler B.M."/>
            <person name="Meinhardt L.W."/>
            <person name="Bailey B.A."/>
        </authorList>
    </citation>
    <scope>NUCLEOTIDE SEQUENCE [LARGE SCALE GENOMIC DNA]</scope>
    <source>
        <strain evidence="3">zdho120</strain>
    </source>
</reference>
<evidence type="ECO:0000259" key="1">
    <source>
        <dbReference type="PROSITE" id="PS50013"/>
    </source>
</evidence>
<proteinExistence type="predicted"/>
<dbReference type="EMBL" id="NBNE01017019">
    <property type="protein sequence ID" value="OWY92938.1"/>
    <property type="molecule type" value="Genomic_DNA"/>
</dbReference>
<evidence type="ECO:0000313" key="2">
    <source>
        <dbReference type="EMBL" id="OWY92938.1"/>
    </source>
</evidence>
<gene>
    <name evidence="2" type="ORF">PHMEG_00037845</name>
</gene>
<protein>
    <recommendedName>
        <fullName evidence="1">Chromo domain-containing protein</fullName>
    </recommendedName>
</protein>
<comment type="caution">
    <text evidence="2">The sequence shown here is derived from an EMBL/GenBank/DDBJ whole genome shotgun (WGS) entry which is preliminary data.</text>
</comment>
<dbReference type="AlphaFoldDB" id="A0A225UIX1"/>
<dbReference type="Proteomes" id="UP000198211">
    <property type="component" value="Unassembled WGS sequence"/>
</dbReference>
<name>A0A225UIX1_9STRA</name>
<dbReference type="InterPro" id="IPR000953">
    <property type="entry name" value="Chromo/chromo_shadow_dom"/>
</dbReference>
<sequence length="205" mass="23450">MAISNAKVLSTGQRTKKQRLREAIADRADMHNNLAEPHPVESGSTVWLYLDRVREGYAKKLATLWHGPFRVAEKIGEYAVKLEVAGSAYSIFPVVHVSKIKLVKVFPDRPVVRLHGSEGDQVDFDELPYLKTAGFKIGIQMNTKRTGKGTRHGRIYREFLVHWRGYEDPTWVDEADLNCGALLYEFLRDRANRNRFGVMQSHEEP</sequence>
<dbReference type="InterPro" id="IPR056924">
    <property type="entry name" value="SH3_Tf2-1"/>
</dbReference>
<feature type="domain" description="Chromo" evidence="1">
    <location>
        <begin position="141"/>
        <end position="190"/>
    </location>
</feature>
<dbReference type="PROSITE" id="PS50013">
    <property type="entry name" value="CHROMO_2"/>
    <property type="match status" value="1"/>
</dbReference>
<accession>A0A225UIX1</accession>